<organism evidence="1 2">
    <name type="scientific">Roseateles subflavus</name>
    <dbReference type="NCBI Taxonomy" id="3053353"/>
    <lineage>
        <taxon>Bacteria</taxon>
        <taxon>Pseudomonadati</taxon>
        <taxon>Pseudomonadota</taxon>
        <taxon>Betaproteobacteria</taxon>
        <taxon>Burkholderiales</taxon>
        <taxon>Sphaerotilaceae</taxon>
        <taxon>Roseateles</taxon>
    </lineage>
</organism>
<evidence type="ECO:0000313" key="1">
    <source>
        <dbReference type="EMBL" id="MDL5034324.1"/>
    </source>
</evidence>
<proteinExistence type="predicted"/>
<keyword evidence="2" id="KW-1185">Reference proteome</keyword>
<dbReference type="EMBL" id="JASVDS010000008">
    <property type="protein sequence ID" value="MDL5034324.1"/>
    <property type="molecule type" value="Genomic_DNA"/>
</dbReference>
<dbReference type="RefSeq" id="WP_285984400.1">
    <property type="nucleotide sequence ID" value="NZ_JASVDS010000008.1"/>
</dbReference>
<dbReference type="Proteomes" id="UP001238603">
    <property type="component" value="Unassembled WGS sequence"/>
</dbReference>
<sequence>MQSNHFWCLLARHAGAPMPRWQQSRAPWVQGLLSVREQHEAALGRSTIVAKMLAEDQSELVPPLLDARLLLVNHDRMVLTGLERDVLTRREVAQTWLLIRSAEEPGGAGIMHPD</sequence>
<evidence type="ECO:0000313" key="2">
    <source>
        <dbReference type="Proteomes" id="UP001238603"/>
    </source>
</evidence>
<reference evidence="1 2" key="1">
    <citation type="submission" date="2023-06" db="EMBL/GenBank/DDBJ databases">
        <title>Pelomonas sp. APW6 16S ribosomal RNA gene genome sequencing and assembly.</title>
        <authorList>
            <person name="Woo H."/>
        </authorList>
    </citation>
    <scope>NUCLEOTIDE SEQUENCE [LARGE SCALE GENOMIC DNA]</scope>
    <source>
        <strain evidence="1 2">APW6</strain>
    </source>
</reference>
<accession>A0ABT7LN65</accession>
<protein>
    <submittedName>
        <fullName evidence="1">Uncharacterized protein</fullName>
    </submittedName>
</protein>
<comment type="caution">
    <text evidence="1">The sequence shown here is derived from an EMBL/GenBank/DDBJ whole genome shotgun (WGS) entry which is preliminary data.</text>
</comment>
<name>A0ABT7LN65_9BURK</name>
<gene>
    <name evidence="1" type="ORF">QRD43_20650</name>
</gene>